<accession>A0A7R8WE42</accession>
<reference evidence="7" key="1">
    <citation type="submission" date="2020-11" db="EMBL/GenBank/DDBJ databases">
        <authorList>
            <person name="Tran Van P."/>
        </authorList>
    </citation>
    <scope>NUCLEOTIDE SEQUENCE</scope>
</reference>
<gene>
    <name evidence="7" type="ORF">CTOB1V02_LOCUS7818</name>
</gene>
<dbReference type="InterPro" id="IPR015421">
    <property type="entry name" value="PyrdxlP-dep_Trfase_major"/>
</dbReference>
<dbReference type="GO" id="GO:0008483">
    <property type="term" value="F:transaminase activity"/>
    <property type="evidence" value="ECO:0007669"/>
    <property type="project" value="UniProtKB-KW"/>
</dbReference>
<dbReference type="InterPro" id="IPR050596">
    <property type="entry name" value="AspAT/PAT-like"/>
</dbReference>
<dbReference type="PANTHER" id="PTHR46383:SF1">
    <property type="entry name" value="ASPARTATE AMINOTRANSFERASE"/>
    <property type="match status" value="1"/>
</dbReference>
<dbReference type="SUPFAM" id="SSF53383">
    <property type="entry name" value="PLP-dependent transferases"/>
    <property type="match status" value="1"/>
</dbReference>
<evidence type="ECO:0000313" key="7">
    <source>
        <dbReference type="EMBL" id="CAD7229953.1"/>
    </source>
</evidence>
<protein>
    <recommendedName>
        <fullName evidence="6">Aminotransferase class I/classII large domain-containing protein</fullName>
    </recommendedName>
</protein>
<evidence type="ECO:0000256" key="3">
    <source>
        <dbReference type="ARBA" id="ARBA00022576"/>
    </source>
</evidence>
<feature type="domain" description="Aminotransferase class I/classII large" evidence="6">
    <location>
        <begin position="81"/>
        <end position="240"/>
    </location>
</feature>
<dbReference type="Gene3D" id="3.90.1150.10">
    <property type="entry name" value="Aspartate Aminotransferase, domain 1"/>
    <property type="match status" value="1"/>
</dbReference>
<evidence type="ECO:0000256" key="4">
    <source>
        <dbReference type="ARBA" id="ARBA00022679"/>
    </source>
</evidence>
<evidence type="ECO:0000259" key="6">
    <source>
        <dbReference type="Pfam" id="PF00155"/>
    </source>
</evidence>
<evidence type="ECO:0000256" key="5">
    <source>
        <dbReference type="ARBA" id="ARBA00022898"/>
    </source>
</evidence>
<dbReference type="EMBL" id="OB662372">
    <property type="protein sequence ID" value="CAD7229953.1"/>
    <property type="molecule type" value="Genomic_DNA"/>
</dbReference>
<evidence type="ECO:0000256" key="1">
    <source>
        <dbReference type="ARBA" id="ARBA00001933"/>
    </source>
</evidence>
<keyword evidence="4" id="KW-0808">Transferase</keyword>
<comment type="similarity">
    <text evidence="2">Belongs to the class-I pyridoxal-phosphate-dependent aminotransferase family.</text>
</comment>
<proteinExistence type="inferred from homology"/>
<dbReference type="GO" id="GO:0030170">
    <property type="term" value="F:pyridoxal phosphate binding"/>
    <property type="evidence" value="ECO:0007669"/>
    <property type="project" value="InterPro"/>
</dbReference>
<dbReference type="PANTHER" id="PTHR46383">
    <property type="entry name" value="ASPARTATE AMINOTRANSFERASE"/>
    <property type="match status" value="1"/>
</dbReference>
<dbReference type="InterPro" id="IPR004839">
    <property type="entry name" value="Aminotransferase_I/II_large"/>
</dbReference>
<dbReference type="AlphaFoldDB" id="A0A7R8WE42"/>
<dbReference type="InterPro" id="IPR015422">
    <property type="entry name" value="PyrdxlP-dep_Trfase_small"/>
</dbReference>
<dbReference type="Gene3D" id="3.40.640.10">
    <property type="entry name" value="Type I PLP-dependent aspartate aminotransferase-like (Major domain)"/>
    <property type="match status" value="2"/>
</dbReference>
<dbReference type="InterPro" id="IPR015424">
    <property type="entry name" value="PyrdxlP-dep_Trfase"/>
</dbReference>
<dbReference type="OrthoDB" id="6354463at2759"/>
<evidence type="ECO:0000256" key="2">
    <source>
        <dbReference type="ARBA" id="ARBA00007441"/>
    </source>
</evidence>
<keyword evidence="3" id="KW-0032">Aminotransferase</keyword>
<sequence>MFQQFNDVLLTRSGCLTSPLLKYSMTNFIRRFQLLEPGKIDLEETLASCKSPTRLLILTNPGNPSGTAYNEEDLQPLVDLYPEGTILGGGMSKWGASGGFRLGYVHFPPQLGVLRRAVLMASSQTHTSPACPIQHAYAEVLNSDEGRREIANFIEGSRLILEAVARYVERELTSVGVKCVPSDAGFYAMPDFANIREGLNMRGITTGIDMTSAMLHEAGVGLLPGEAFLRPSSELTTRLCFINFDGGPFLASILDRLPGATITDEDIRRFCPKTVQGIEAIKAFIMKHQMPER</sequence>
<dbReference type="GO" id="GO:0006520">
    <property type="term" value="P:amino acid metabolic process"/>
    <property type="evidence" value="ECO:0007669"/>
    <property type="project" value="InterPro"/>
</dbReference>
<keyword evidence="5" id="KW-0663">Pyridoxal phosphate</keyword>
<organism evidence="7">
    <name type="scientific">Cyprideis torosa</name>
    <dbReference type="NCBI Taxonomy" id="163714"/>
    <lineage>
        <taxon>Eukaryota</taxon>
        <taxon>Metazoa</taxon>
        <taxon>Ecdysozoa</taxon>
        <taxon>Arthropoda</taxon>
        <taxon>Crustacea</taxon>
        <taxon>Oligostraca</taxon>
        <taxon>Ostracoda</taxon>
        <taxon>Podocopa</taxon>
        <taxon>Podocopida</taxon>
        <taxon>Cytherocopina</taxon>
        <taxon>Cytheroidea</taxon>
        <taxon>Cytherideidae</taxon>
        <taxon>Cyprideis</taxon>
    </lineage>
</organism>
<comment type="cofactor">
    <cofactor evidence="1">
        <name>pyridoxal 5'-phosphate</name>
        <dbReference type="ChEBI" id="CHEBI:597326"/>
    </cofactor>
</comment>
<dbReference type="Pfam" id="PF00155">
    <property type="entry name" value="Aminotran_1_2"/>
    <property type="match status" value="1"/>
</dbReference>
<name>A0A7R8WE42_9CRUS</name>